<comment type="caution">
    <text evidence="1">The sequence shown here is derived from an EMBL/GenBank/DDBJ whole genome shotgun (WGS) entry which is preliminary data.</text>
</comment>
<proteinExistence type="predicted"/>
<gene>
    <name evidence="1" type="ORF">KIL84_011315</name>
</gene>
<accession>A0A9D4B0X5</accession>
<evidence type="ECO:0000313" key="2">
    <source>
        <dbReference type="Proteomes" id="UP000827986"/>
    </source>
</evidence>
<name>A0A9D4B0X5_9SAUR</name>
<organism evidence="1 2">
    <name type="scientific">Mauremys mutica</name>
    <name type="common">yellowpond turtle</name>
    <dbReference type="NCBI Taxonomy" id="74926"/>
    <lineage>
        <taxon>Eukaryota</taxon>
        <taxon>Metazoa</taxon>
        <taxon>Chordata</taxon>
        <taxon>Craniata</taxon>
        <taxon>Vertebrata</taxon>
        <taxon>Euteleostomi</taxon>
        <taxon>Archelosauria</taxon>
        <taxon>Testudinata</taxon>
        <taxon>Testudines</taxon>
        <taxon>Cryptodira</taxon>
        <taxon>Durocryptodira</taxon>
        <taxon>Testudinoidea</taxon>
        <taxon>Geoemydidae</taxon>
        <taxon>Geoemydinae</taxon>
        <taxon>Mauremys</taxon>
    </lineage>
</organism>
<dbReference type="EMBL" id="JAHDVG010000474">
    <property type="protein sequence ID" value="KAH1177613.1"/>
    <property type="molecule type" value="Genomic_DNA"/>
</dbReference>
<dbReference type="AlphaFoldDB" id="A0A9D4B0X5"/>
<keyword evidence="2" id="KW-1185">Reference proteome</keyword>
<dbReference type="Proteomes" id="UP000827986">
    <property type="component" value="Unassembled WGS sequence"/>
</dbReference>
<reference evidence="1" key="1">
    <citation type="submission" date="2021-09" db="EMBL/GenBank/DDBJ databases">
        <title>The genome of Mauremys mutica provides insights into the evolution of semi-aquatic lifestyle.</title>
        <authorList>
            <person name="Gong S."/>
            <person name="Gao Y."/>
        </authorList>
    </citation>
    <scope>NUCLEOTIDE SEQUENCE</scope>
    <source>
        <strain evidence="1">MM-2020</strain>
        <tissue evidence="1">Muscle</tissue>
    </source>
</reference>
<evidence type="ECO:0000313" key="1">
    <source>
        <dbReference type="EMBL" id="KAH1177613.1"/>
    </source>
</evidence>
<protein>
    <submittedName>
        <fullName evidence="1">Uncharacterized protein</fullName>
    </submittedName>
</protein>
<sequence>MSEEEDSFLNVKRSLKKAAVKHSTPVDSMFSQSMLSLVDMTNQSIREQNISKRVYGSPMPKSSFQKQASSQEQLMHLDKLISQVTFPRKLSTVLDPEDSSEEMSLSSWAAVPRRRLSTVLASEESSEEPSFKTMVPPIISAAVEVPAEPSKKAAKVTSKSVLAWLVTEIPGIKNPTERKRRKRKFEKKILEAQQREWELRQLKNIEEATRHELTIEEV</sequence>
<dbReference type="OrthoDB" id="9907103at2759"/>